<dbReference type="AlphaFoldDB" id="A0A315ZBX5"/>
<dbReference type="PROSITE" id="PS51257">
    <property type="entry name" value="PROKAR_LIPOPROTEIN"/>
    <property type="match status" value="1"/>
</dbReference>
<proteinExistence type="predicted"/>
<evidence type="ECO:0008006" key="3">
    <source>
        <dbReference type="Google" id="ProtNLM"/>
    </source>
</evidence>
<evidence type="ECO:0000313" key="2">
    <source>
        <dbReference type="Proteomes" id="UP000245535"/>
    </source>
</evidence>
<organism evidence="1 2">
    <name type="scientific">Sediminitomix flava</name>
    <dbReference type="NCBI Taxonomy" id="379075"/>
    <lineage>
        <taxon>Bacteria</taxon>
        <taxon>Pseudomonadati</taxon>
        <taxon>Bacteroidota</taxon>
        <taxon>Cytophagia</taxon>
        <taxon>Cytophagales</taxon>
        <taxon>Flammeovirgaceae</taxon>
        <taxon>Sediminitomix</taxon>
    </lineage>
</organism>
<reference evidence="1 2" key="1">
    <citation type="submission" date="2018-03" db="EMBL/GenBank/DDBJ databases">
        <title>Genomic Encyclopedia of Archaeal and Bacterial Type Strains, Phase II (KMG-II): from individual species to whole genera.</title>
        <authorList>
            <person name="Goeker M."/>
        </authorList>
    </citation>
    <scope>NUCLEOTIDE SEQUENCE [LARGE SCALE GENOMIC DNA]</scope>
    <source>
        <strain evidence="1 2">DSM 28229</strain>
    </source>
</reference>
<accession>A0A315ZBX5</accession>
<keyword evidence="2" id="KW-1185">Reference proteome</keyword>
<gene>
    <name evidence="1" type="ORF">BC781_102348</name>
</gene>
<dbReference type="RefSeq" id="WP_109616925.1">
    <property type="nucleotide sequence ID" value="NZ_QGDO01000002.1"/>
</dbReference>
<sequence length="248" mass="28016">MKRLCYFLPLLLLLFACDESSQLEDKADLEKLYAQIVELSESVPCENADDWRFTSFGESLCGGPKGYIPYASSIDTVSFLMLVELYTNKEISYNAKYEGVQICQFVYYTYPLGVECVEGKAEIIYNNDLWEMCSGSEKGHLISNQYCYESTYTEGYEIEDAVIEGDSLSFTLHSSGCDGNSWEVALIDSEVIAESYPVQRYFKVSLTNTEACFAVISKTYTIDISALKNDSDKTILHIEGLEESLLYE</sequence>
<evidence type="ECO:0000313" key="1">
    <source>
        <dbReference type="EMBL" id="PWJ42802.1"/>
    </source>
</evidence>
<comment type="caution">
    <text evidence="1">The sequence shown here is derived from an EMBL/GenBank/DDBJ whole genome shotgun (WGS) entry which is preliminary data.</text>
</comment>
<name>A0A315ZBX5_SEDFL</name>
<dbReference type="Proteomes" id="UP000245535">
    <property type="component" value="Unassembled WGS sequence"/>
</dbReference>
<dbReference type="EMBL" id="QGDO01000002">
    <property type="protein sequence ID" value="PWJ42802.1"/>
    <property type="molecule type" value="Genomic_DNA"/>
</dbReference>
<dbReference type="OrthoDB" id="1493159at2"/>
<protein>
    <recommendedName>
        <fullName evidence="3">DUF4377 domain-containing protein</fullName>
    </recommendedName>
</protein>